<protein>
    <recommendedName>
        <fullName evidence="3">ABM domain-containing protein</fullName>
    </recommendedName>
</protein>
<dbReference type="SUPFAM" id="SSF54909">
    <property type="entry name" value="Dimeric alpha+beta barrel"/>
    <property type="match status" value="1"/>
</dbReference>
<accession>A0A6M7WKJ5</accession>
<dbReference type="Gene3D" id="3.30.70.100">
    <property type="match status" value="1"/>
</dbReference>
<organism evidence="1 2">
    <name type="scientific">Mesorhizobium loti R88b</name>
    <dbReference type="NCBI Taxonomy" id="935548"/>
    <lineage>
        <taxon>Bacteria</taxon>
        <taxon>Pseudomonadati</taxon>
        <taxon>Pseudomonadota</taxon>
        <taxon>Alphaproteobacteria</taxon>
        <taxon>Hyphomicrobiales</taxon>
        <taxon>Phyllobacteriaceae</taxon>
        <taxon>Mesorhizobium</taxon>
    </lineage>
</organism>
<dbReference type="Proteomes" id="UP000503017">
    <property type="component" value="Chromosome"/>
</dbReference>
<evidence type="ECO:0000313" key="1">
    <source>
        <dbReference type="EMBL" id="QKD02597.1"/>
    </source>
</evidence>
<gene>
    <name evidence="1" type="ORF">EB235_14705</name>
</gene>
<dbReference type="EMBL" id="CP033367">
    <property type="protein sequence ID" value="QKD02597.1"/>
    <property type="molecule type" value="Genomic_DNA"/>
</dbReference>
<proteinExistence type="predicted"/>
<dbReference type="RefSeq" id="WP_027030296.1">
    <property type="nucleotide sequence ID" value="NZ_CP033367.1"/>
</dbReference>
<sequence>MTEAIEVTTFRLNGQSCAEFITANADIDAWLKRQPGFRSRRIAERDDGTIVDVLLWASADAGRNAAAGIMTEMGHSPVHAMIDQRSVDWTVAPVRHTIG</sequence>
<name>A0A6M7WKJ5_RHILI</name>
<dbReference type="InterPro" id="IPR011008">
    <property type="entry name" value="Dimeric_a/b-barrel"/>
</dbReference>
<dbReference type="AlphaFoldDB" id="A0A6M7WKJ5"/>
<reference evidence="1 2" key="1">
    <citation type="submission" date="2018-10" db="EMBL/GenBank/DDBJ databases">
        <authorList>
            <person name="Perry B.J."/>
            <person name="Sullivan J.T."/>
            <person name="Murphy R.J.T."/>
            <person name="Ramsay J.P."/>
            <person name="Ronson C.W."/>
        </authorList>
    </citation>
    <scope>NUCLEOTIDE SEQUENCE [LARGE SCALE GENOMIC DNA]</scope>
    <source>
        <strain evidence="1 2">R88b</strain>
    </source>
</reference>
<evidence type="ECO:0000313" key="2">
    <source>
        <dbReference type="Proteomes" id="UP000503017"/>
    </source>
</evidence>
<evidence type="ECO:0008006" key="3">
    <source>
        <dbReference type="Google" id="ProtNLM"/>
    </source>
</evidence>